<reference evidence="8 9" key="1">
    <citation type="submission" date="2017-09" db="EMBL/GenBank/DDBJ databases">
        <title>The draft genome sequences of Marinobacter guineae M3B.</title>
        <authorList>
            <person name="Cao J."/>
        </authorList>
    </citation>
    <scope>NUCLEOTIDE SEQUENCE [LARGE SCALE GENOMIC DNA]</scope>
    <source>
        <strain evidence="8 9">M3B</strain>
    </source>
</reference>
<feature type="transmembrane region" description="Helical" evidence="7">
    <location>
        <begin position="333"/>
        <end position="356"/>
    </location>
</feature>
<organism evidence="8 9">
    <name type="scientific">Marinobacter guineae</name>
    <dbReference type="NCBI Taxonomy" id="432303"/>
    <lineage>
        <taxon>Bacteria</taxon>
        <taxon>Pseudomonadati</taxon>
        <taxon>Pseudomonadota</taxon>
        <taxon>Gammaproteobacteria</taxon>
        <taxon>Pseudomonadales</taxon>
        <taxon>Marinobacteraceae</taxon>
        <taxon>Marinobacter</taxon>
    </lineage>
</organism>
<keyword evidence="3" id="KW-1003">Cell membrane</keyword>
<proteinExistence type="inferred from homology"/>
<feature type="transmembrane region" description="Helical" evidence="7">
    <location>
        <begin position="48"/>
        <end position="72"/>
    </location>
</feature>
<feature type="transmembrane region" description="Helical" evidence="7">
    <location>
        <begin position="447"/>
        <end position="469"/>
    </location>
</feature>
<gene>
    <name evidence="8" type="ORF">CLH62_04145</name>
</gene>
<evidence type="ECO:0000256" key="6">
    <source>
        <dbReference type="ARBA" id="ARBA00023136"/>
    </source>
</evidence>
<comment type="subcellular location">
    <subcellularLocation>
        <location evidence="1">Cell membrane</location>
        <topology evidence="1">Multi-pass membrane protein</topology>
    </subcellularLocation>
</comment>
<sequence>MTEAKSKLRAASFSAVRWTSVAMVGRTVLQFAQMAILARLLVPEDFGLMAIVLSIMAFTQVFADFGISSAIIHFKEISRSQLSTLYWLNLMVGLLLMTIILILSYPLSHLVFNKPNVQPLLMVMSISVLFMTVGQQIRVMAEKELRFPIIAKVEIVASIIAFSTSLIWAILIPSAYALVAGIVAMESSKALLLWFFARDGWKPEFHFKLNEINHFVKFGSYILLTNLVNSVNSQADVLIAGRVFPTATLGLFSLPRNLSLKIGGIINPVVTRVGLPVMAEAQNDLELLRTIYLKIMRMTASINFPIYVALAFFSKDVVEILFGSKWIDADSILKLLAVWGMFRSCSNPVGGLLVAVGKARLSFFWNVLLLFIVPPTLWIASKSGVNVLAAAEALLAAFLLIPGWYFLVRPSTGIGGAEYAMSLLIPFGCAASSVGLAYTMVAPIDFPAYRLLVGGGIAVPAYFAVSALVNRTWLKAMFRLVANH</sequence>
<evidence type="ECO:0000313" key="8">
    <source>
        <dbReference type="EMBL" id="PHQ26783.1"/>
    </source>
</evidence>
<dbReference type="NCBIfam" id="NF007773">
    <property type="entry name" value="PRK10459.1"/>
    <property type="match status" value="1"/>
</dbReference>
<feature type="transmembrane region" description="Helical" evidence="7">
    <location>
        <begin position="176"/>
        <end position="197"/>
    </location>
</feature>
<feature type="transmembrane region" description="Helical" evidence="7">
    <location>
        <begin position="149"/>
        <end position="170"/>
    </location>
</feature>
<comment type="caution">
    <text evidence="8">The sequence shown here is derived from an EMBL/GenBank/DDBJ whole genome shotgun (WGS) entry which is preliminary data.</text>
</comment>
<feature type="transmembrane region" description="Helical" evidence="7">
    <location>
        <begin position="363"/>
        <end position="381"/>
    </location>
</feature>
<evidence type="ECO:0000256" key="5">
    <source>
        <dbReference type="ARBA" id="ARBA00022989"/>
    </source>
</evidence>
<dbReference type="InterPro" id="IPR050833">
    <property type="entry name" value="Poly_Biosynth_Transport"/>
</dbReference>
<dbReference type="Pfam" id="PF13440">
    <property type="entry name" value="Polysacc_synt_3"/>
    <property type="match status" value="1"/>
</dbReference>
<dbReference type="CDD" id="cd13127">
    <property type="entry name" value="MATE_tuaB_like"/>
    <property type="match status" value="1"/>
</dbReference>
<dbReference type="PANTHER" id="PTHR30250">
    <property type="entry name" value="PST FAMILY PREDICTED COLANIC ACID TRANSPORTER"/>
    <property type="match status" value="1"/>
</dbReference>
<dbReference type="EMBL" id="NTFI01000001">
    <property type="protein sequence ID" value="PHQ26783.1"/>
    <property type="molecule type" value="Genomic_DNA"/>
</dbReference>
<feature type="transmembrane region" description="Helical" evidence="7">
    <location>
        <begin position="419"/>
        <end position="441"/>
    </location>
</feature>
<keyword evidence="4 7" id="KW-0812">Transmembrane</keyword>
<keyword evidence="6 7" id="KW-0472">Membrane</keyword>
<evidence type="ECO:0000256" key="3">
    <source>
        <dbReference type="ARBA" id="ARBA00022475"/>
    </source>
</evidence>
<name>A0A2G1VJ30_9GAMM</name>
<dbReference type="RefSeq" id="WP_099616858.1">
    <property type="nucleotide sequence ID" value="NZ_KZ319339.1"/>
</dbReference>
<evidence type="ECO:0000313" key="9">
    <source>
        <dbReference type="Proteomes" id="UP000229044"/>
    </source>
</evidence>
<evidence type="ECO:0000256" key="2">
    <source>
        <dbReference type="ARBA" id="ARBA00007430"/>
    </source>
</evidence>
<dbReference type="GO" id="GO:0005886">
    <property type="term" value="C:plasma membrane"/>
    <property type="evidence" value="ECO:0007669"/>
    <property type="project" value="UniProtKB-SubCell"/>
</dbReference>
<keyword evidence="5 7" id="KW-1133">Transmembrane helix</keyword>
<accession>A0A2G1VJ30</accession>
<dbReference type="Proteomes" id="UP000229044">
    <property type="component" value="Unassembled WGS sequence"/>
</dbReference>
<evidence type="ECO:0000256" key="4">
    <source>
        <dbReference type="ARBA" id="ARBA00022692"/>
    </source>
</evidence>
<dbReference type="PANTHER" id="PTHR30250:SF10">
    <property type="entry name" value="LIPOPOLYSACCHARIDE BIOSYNTHESIS PROTEIN WZXC"/>
    <property type="match status" value="1"/>
</dbReference>
<feature type="transmembrane region" description="Helical" evidence="7">
    <location>
        <begin position="21"/>
        <end position="42"/>
    </location>
</feature>
<feature type="transmembrane region" description="Helical" evidence="7">
    <location>
        <begin position="295"/>
        <end position="313"/>
    </location>
</feature>
<protein>
    <submittedName>
        <fullName evidence="8">Colanic acid exporter</fullName>
    </submittedName>
</protein>
<feature type="transmembrane region" description="Helical" evidence="7">
    <location>
        <begin position="117"/>
        <end position="137"/>
    </location>
</feature>
<feature type="transmembrane region" description="Helical" evidence="7">
    <location>
        <begin position="84"/>
        <end position="105"/>
    </location>
</feature>
<evidence type="ECO:0000256" key="1">
    <source>
        <dbReference type="ARBA" id="ARBA00004651"/>
    </source>
</evidence>
<evidence type="ECO:0000256" key="7">
    <source>
        <dbReference type="SAM" id="Phobius"/>
    </source>
</evidence>
<dbReference type="AlphaFoldDB" id="A0A2G1VJ30"/>
<keyword evidence="9" id="KW-1185">Reference proteome</keyword>
<comment type="similarity">
    <text evidence="2">Belongs to the polysaccharide synthase family.</text>
</comment>
<feature type="transmembrane region" description="Helical" evidence="7">
    <location>
        <begin position="387"/>
        <end position="407"/>
    </location>
</feature>
<dbReference type="OrthoDB" id="8538786at2"/>